<dbReference type="GO" id="GO:0022857">
    <property type="term" value="F:transmembrane transporter activity"/>
    <property type="evidence" value="ECO:0007669"/>
    <property type="project" value="InterPro"/>
</dbReference>
<feature type="transmembrane region" description="Helical" evidence="6">
    <location>
        <begin position="414"/>
        <end position="437"/>
    </location>
</feature>
<feature type="transmembrane region" description="Helical" evidence="6">
    <location>
        <begin position="190"/>
        <end position="210"/>
    </location>
</feature>
<evidence type="ECO:0000313" key="9">
    <source>
        <dbReference type="Proteomes" id="UP001283361"/>
    </source>
</evidence>
<dbReference type="InterPro" id="IPR005829">
    <property type="entry name" value="Sugar_transporter_CS"/>
</dbReference>
<comment type="subcellular location">
    <subcellularLocation>
        <location evidence="1">Membrane</location>
        <topology evidence="1">Multi-pass membrane protein</topology>
    </subcellularLocation>
</comment>
<dbReference type="SUPFAM" id="SSF103473">
    <property type="entry name" value="MFS general substrate transporter"/>
    <property type="match status" value="1"/>
</dbReference>
<gene>
    <name evidence="8" type="ORF">RRG08_038910</name>
</gene>
<keyword evidence="2 6" id="KW-0812">Transmembrane</keyword>
<feature type="transmembrane region" description="Helical" evidence="6">
    <location>
        <begin position="217"/>
        <end position="240"/>
    </location>
</feature>
<proteinExistence type="predicted"/>
<reference evidence="8" key="1">
    <citation type="journal article" date="2023" name="G3 (Bethesda)">
        <title>A reference genome for the long-term kleptoplast-retaining sea slug Elysia crispata morphotype clarki.</title>
        <authorList>
            <person name="Eastman K.E."/>
            <person name="Pendleton A.L."/>
            <person name="Shaikh M.A."/>
            <person name="Suttiyut T."/>
            <person name="Ogas R."/>
            <person name="Tomko P."/>
            <person name="Gavelis G."/>
            <person name="Widhalm J.R."/>
            <person name="Wisecaver J.H."/>
        </authorList>
    </citation>
    <scope>NUCLEOTIDE SEQUENCE</scope>
    <source>
        <strain evidence="8">ECLA1</strain>
    </source>
</reference>
<dbReference type="InterPro" id="IPR020846">
    <property type="entry name" value="MFS_dom"/>
</dbReference>
<dbReference type="PANTHER" id="PTHR24064">
    <property type="entry name" value="SOLUTE CARRIER FAMILY 22 MEMBER"/>
    <property type="match status" value="1"/>
</dbReference>
<feature type="transmembrane region" description="Helical" evidence="6">
    <location>
        <begin position="449"/>
        <end position="469"/>
    </location>
</feature>
<evidence type="ECO:0000256" key="1">
    <source>
        <dbReference type="ARBA" id="ARBA00004141"/>
    </source>
</evidence>
<evidence type="ECO:0000256" key="6">
    <source>
        <dbReference type="SAM" id="Phobius"/>
    </source>
</evidence>
<feature type="transmembrane region" description="Helical" evidence="6">
    <location>
        <begin position="160"/>
        <end position="178"/>
    </location>
</feature>
<dbReference type="GO" id="GO:0016020">
    <property type="term" value="C:membrane"/>
    <property type="evidence" value="ECO:0007669"/>
    <property type="project" value="UniProtKB-SubCell"/>
</dbReference>
<evidence type="ECO:0000256" key="2">
    <source>
        <dbReference type="ARBA" id="ARBA00022692"/>
    </source>
</evidence>
<dbReference type="PROSITE" id="PS00216">
    <property type="entry name" value="SUGAR_TRANSPORT_1"/>
    <property type="match status" value="1"/>
</dbReference>
<protein>
    <recommendedName>
        <fullName evidence="7">Major facilitator superfamily (MFS) profile domain-containing protein</fullName>
    </recommendedName>
</protein>
<dbReference type="AlphaFoldDB" id="A0AAE0Y8E8"/>
<feature type="transmembrane region" description="Helical" evidence="6">
    <location>
        <begin position="481"/>
        <end position="502"/>
    </location>
</feature>
<feature type="transmembrane region" description="Helical" evidence="6">
    <location>
        <begin position="324"/>
        <end position="345"/>
    </location>
</feature>
<feature type="transmembrane region" description="Helical" evidence="6">
    <location>
        <begin position="385"/>
        <end position="408"/>
    </location>
</feature>
<evidence type="ECO:0000256" key="3">
    <source>
        <dbReference type="ARBA" id="ARBA00022989"/>
    </source>
</evidence>
<evidence type="ECO:0000256" key="4">
    <source>
        <dbReference type="ARBA" id="ARBA00023136"/>
    </source>
</evidence>
<accession>A0AAE0Y8E8</accession>
<keyword evidence="4 6" id="KW-0472">Membrane</keyword>
<organism evidence="8 9">
    <name type="scientific">Elysia crispata</name>
    <name type="common">lettuce slug</name>
    <dbReference type="NCBI Taxonomy" id="231223"/>
    <lineage>
        <taxon>Eukaryota</taxon>
        <taxon>Metazoa</taxon>
        <taxon>Spiralia</taxon>
        <taxon>Lophotrochozoa</taxon>
        <taxon>Mollusca</taxon>
        <taxon>Gastropoda</taxon>
        <taxon>Heterobranchia</taxon>
        <taxon>Euthyneura</taxon>
        <taxon>Panpulmonata</taxon>
        <taxon>Sacoglossa</taxon>
        <taxon>Placobranchoidea</taxon>
        <taxon>Plakobranchidae</taxon>
        <taxon>Elysia</taxon>
    </lineage>
</organism>
<dbReference type="CDD" id="cd17317">
    <property type="entry name" value="MFS_SLC22"/>
    <property type="match status" value="1"/>
</dbReference>
<feature type="compositionally biased region" description="Basic and acidic residues" evidence="5">
    <location>
        <begin position="548"/>
        <end position="565"/>
    </location>
</feature>
<feature type="transmembrane region" description="Helical" evidence="6">
    <location>
        <begin position="246"/>
        <end position="265"/>
    </location>
</feature>
<dbReference type="EMBL" id="JAWDGP010006834">
    <property type="protein sequence ID" value="KAK3734884.1"/>
    <property type="molecule type" value="Genomic_DNA"/>
</dbReference>
<dbReference type="Gene3D" id="1.20.1250.20">
    <property type="entry name" value="MFS general substrate transporter like domains"/>
    <property type="match status" value="1"/>
</dbReference>
<feature type="transmembrane region" description="Helical" evidence="6">
    <location>
        <begin position="129"/>
        <end position="151"/>
    </location>
</feature>
<name>A0AAE0Y8E8_9GAST</name>
<feature type="transmembrane region" description="Helical" evidence="6">
    <location>
        <begin position="357"/>
        <end position="378"/>
    </location>
</feature>
<comment type="caution">
    <text evidence="8">The sequence shown here is derived from an EMBL/GenBank/DDBJ whole genome shotgun (WGS) entry which is preliminary data.</text>
</comment>
<keyword evidence="3 6" id="KW-1133">Transmembrane helix</keyword>
<evidence type="ECO:0000313" key="8">
    <source>
        <dbReference type="EMBL" id="KAK3734884.1"/>
    </source>
</evidence>
<feature type="domain" description="Major facilitator superfamily (MFS) profile" evidence="7">
    <location>
        <begin position="82"/>
        <end position="507"/>
    </location>
</feature>
<evidence type="ECO:0000259" key="7">
    <source>
        <dbReference type="PROSITE" id="PS50850"/>
    </source>
</evidence>
<dbReference type="Proteomes" id="UP001283361">
    <property type="component" value="Unassembled WGS sequence"/>
</dbReference>
<keyword evidence="9" id="KW-1185">Reference proteome</keyword>
<dbReference type="InterPro" id="IPR005828">
    <property type="entry name" value="MFS_sugar_transport-like"/>
</dbReference>
<dbReference type="InterPro" id="IPR036259">
    <property type="entry name" value="MFS_trans_sf"/>
</dbReference>
<feature type="region of interest" description="Disordered" evidence="5">
    <location>
        <begin position="519"/>
        <end position="565"/>
    </location>
</feature>
<feature type="transmembrane region" description="Helical" evidence="6">
    <location>
        <begin position="20"/>
        <end position="43"/>
    </location>
</feature>
<feature type="compositionally biased region" description="Basic and acidic residues" evidence="5">
    <location>
        <begin position="527"/>
        <end position="537"/>
    </location>
</feature>
<dbReference type="PROSITE" id="PS50850">
    <property type="entry name" value="MFS"/>
    <property type="match status" value="1"/>
</dbReference>
<sequence>MLFEDVISEVGEFGPYQKRIYCLVCFLSIPTSMHILGTVFIQATPSHRCALTWLPNDTYKSQGSWHDAMVKDSIPWEEENGRFDTCSISRSPANLTNGTIYCDKWVYSKHTFRSTFVTDADLVCGDQSLATYASMLMMTGMLSGSFIMGILSDMIGRKKVMILGAVGQCAIAFATAGAKSYPVYATLRFLITFFGIGMFLSGFVIAIELVGPSKRKFVGIVIQMFWCIGLFIETGIAYGLRDWRHFQLAISMFSVVAVILYSFLLPESARWLLQKGRTKEAAKIIQTVAHQNGVVLSDHAKNLVEVDCGRKVETIWKMFASPILVFRSLIVLFNWFAASIVYYGLNLKAGDLSGDIYLNFFLLALVEFLSYFFCLAWLDVKGRKFLQCTSMVTGGVACIATLFPVLYWGDDERWMTLTLALVGKFGISAGFAIICVYSAELFPTVMRNSAIGFCSVSARIGGILAPYIAKMEDIIGGNLGVAVPLIIFGGLSLSAGVLVLFLPETCNKVLPDTLEEAKNFGRSSGSRAERSRSDKDGAGQAEIPTVTCERDNTTEEKQRLLRTHE</sequence>
<evidence type="ECO:0000256" key="5">
    <source>
        <dbReference type="SAM" id="MobiDB-lite"/>
    </source>
</evidence>
<dbReference type="Pfam" id="PF00083">
    <property type="entry name" value="Sugar_tr"/>
    <property type="match status" value="1"/>
</dbReference>